<dbReference type="Gene3D" id="1.20.210.10">
    <property type="entry name" value="Cytochrome c oxidase-like, subunit I domain"/>
    <property type="match status" value="1"/>
</dbReference>
<sequence>MSRRDRRWWIALIVTVAASFATLLFMGQQINVSKPPIPDRVVDESGQVLMTGEDIMDGQRVWQSMGGQQIGSVWGHGAYVAPDWTADWLHRESELILDDLAGGPEAYAAADAPEQAALKARLKEVMRTNTYDEATDTITLPAARVAAFDRLRDHYAGIFAEGHERYAIPAGTLVEPADQDRLADFFWWSAWAASTDAPGKDVTYTQNWPHEPLIDNVPSAPNILWSIISFILLLGGIAGMVYYHQRHDGEEDEDLLDSPEDDPLLGYRPTPSQKATLKYFFAVGGLFVLQIAMGILSAHYGVEGGALYGIPIDRILPYAVVRTWHTQLGILWIATAWLATGLYVTPAVGGREPKYQRLGVNVLFGALILVVVGSMAGEWLSITGRMTHGSEVSWWLGTTGMEYLDLGRLWQVALFIGLFLWFFLMARGMWPAIRRAGAGTLSPRDDAPLAMGSQRTLVIMLLISCLAIASFFGAAFGMGHDTHLSITEYWRWWVVHLWVEGFFEVFATVVIGFLFTRLGLLRSSTAATAALSSTVIFLFGGIIGTGHHLYFTGANDVVMALSAVFSALEVVPLALIGFEAFQHLKLLRTRKWVAGYRWAIYFFIAVSFWNALGAGVFGFLINPPISLFYVQGLNLTPLHGHTALFGVYGMLGIGLMLFCVRSLMPGAEWHERFIKWGFWGLNLGLLAMSLLSLLPLGLAQAWASITEGLWWARSDEFLYQPVLTVLRWLRTPGDVLFALGAVSIGVFMVGILTGHSLKRRSDERTVAGSPELAGDGAQAPADAGR</sequence>
<reference evidence="4 5" key="1">
    <citation type="submission" date="2014-08" db="EMBL/GenBank/DDBJ databases">
        <title>Complete genome sequence of Corynebacterium sphenisci CECT 5990(T) (=DSM 44792(T)), isolated from healthy wild penguins.</title>
        <authorList>
            <person name="Ruckert C."/>
            <person name="Albersmeier A."/>
            <person name="Winkler A."/>
            <person name="Kalinowski J."/>
        </authorList>
    </citation>
    <scope>NUCLEOTIDE SEQUENCE [LARGE SCALE GENOMIC DNA]</scope>
    <source>
        <strain evidence="4 5">DSM 44792</strain>
    </source>
</reference>
<feature type="transmembrane region" description="Helical" evidence="2">
    <location>
        <begin position="641"/>
        <end position="664"/>
    </location>
</feature>
<feature type="transmembrane region" description="Helical" evidence="2">
    <location>
        <begin position="457"/>
        <end position="478"/>
    </location>
</feature>
<feature type="transmembrane region" description="Helical" evidence="2">
    <location>
        <begin position="527"/>
        <end position="551"/>
    </location>
</feature>
<keyword evidence="2" id="KW-0812">Transmembrane</keyword>
<feature type="transmembrane region" description="Helical" evidence="2">
    <location>
        <begin position="676"/>
        <end position="703"/>
    </location>
</feature>
<dbReference type="InterPro" id="IPR036927">
    <property type="entry name" value="Cyt_c_oxase-like_su1_sf"/>
</dbReference>
<feature type="transmembrane region" description="Helical" evidence="2">
    <location>
        <begin position="223"/>
        <end position="243"/>
    </location>
</feature>
<dbReference type="PANTHER" id="PTHR10422:SF38">
    <property type="entry name" value="CYTOCHROME B SUBUNIT OF NITRIC OXIDE REDUCTASE"/>
    <property type="match status" value="1"/>
</dbReference>
<dbReference type="GO" id="GO:0009060">
    <property type="term" value="P:aerobic respiration"/>
    <property type="evidence" value="ECO:0007669"/>
    <property type="project" value="InterPro"/>
</dbReference>
<evidence type="ECO:0000313" key="5">
    <source>
        <dbReference type="Proteomes" id="UP000185469"/>
    </source>
</evidence>
<feature type="transmembrane region" description="Helical" evidence="2">
    <location>
        <begin position="7"/>
        <end position="27"/>
    </location>
</feature>
<feature type="transmembrane region" description="Helical" evidence="2">
    <location>
        <begin position="598"/>
        <end position="621"/>
    </location>
</feature>
<evidence type="ECO:0000256" key="1">
    <source>
        <dbReference type="SAM" id="MobiDB-lite"/>
    </source>
</evidence>
<dbReference type="KEGG" id="csph:CSPHI_08815"/>
<evidence type="ECO:0000256" key="2">
    <source>
        <dbReference type="SAM" id="Phobius"/>
    </source>
</evidence>
<name>A0A1L7CZ45_9CORY</name>
<dbReference type="STRING" id="1437874.CSPHI_08815"/>
<dbReference type="InterPro" id="IPR000883">
    <property type="entry name" value="Cyt_C_Oxase_1"/>
</dbReference>
<dbReference type="AlphaFoldDB" id="A0A1L7CZ45"/>
<keyword evidence="2" id="KW-1133">Transmembrane helix</keyword>
<feature type="transmembrane region" description="Helical" evidence="2">
    <location>
        <begin position="735"/>
        <end position="754"/>
    </location>
</feature>
<evidence type="ECO:0000259" key="3">
    <source>
        <dbReference type="Pfam" id="PF22085"/>
    </source>
</evidence>
<dbReference type="Pfam" id="PF22085">
    <property type="entry name" value="NorB_cytochrome_c-like"/>
    <property type="match status" value="1"/>
</dbReference>
<dbReference type="PANTHER" id="PTHR10422">
    <property type="entry name" value="CYTOCHROME C OXIDASE SUBUNIT 1"/>
    <property type="match status" value="1"/>
</dbReference>
<dbReference type="GO" id="GO:0004129">
    <property type="term" value="F:cytochrome-c oxidase activity"/>
    <property type="evidence" value="ECO:0007669"/>
    <property type="project" value="InterPro"/>
</dbReference>
<dbReference type="GO" id="GO:0020037">
    <property type="term" value="F:heme binding"/>
    <property type="evidence" value="ECO:0007669"/>
    <property type="project" value="InterPro"/>
</dbReference>
<feature type="region of interest" description="Disordered" evidence="1">
    <location>
        <begin position="762"/>
        <end position="785"/>
    </location>
</feature>
<dbReference type="InterPro" id="IPR054309">
    <property type="entry name" value="NorB_cytochrome_c-like"/>
</dbReference>
<dbReference type="EMBL" id="CP009248">
    <property type="protein sequence ID" value="APT91104.1"/>
    <property type="molecule type" value="Genomic_DNA"/>
</dbReference>
<dbReference type="SUPFAM" id="SSF81442">
    <property type="entry name" value="Cytochrome c oxidase subunit I-like"/>
    <property type="match status" value="1"/>
</dbReference>
<proteinExistence type="predicted"/>
<feature type="transmembrane region" description="Helical" evidence="2">
    <location>
        <begin position="557"/>
        <end position="578"/>
    </location>
</feature>
<feature type="domain" description="Nitric oxide reductase subunit B cytochrome c-like" evidence="3">
    <location>
        <begin position="38"/>
        <end position="210"/>
    </location>
</feature>
<feature type="transmembrane region" description="Helical" evidence="2">
    <location>
        <begin position="490"/>
        <end position="515"/>
    </location>
</feature>
<feature type="transmembrane region" description="Helical" evidence="2">
    <location>
        <begin position="358"/>
        <end position="376"/>
    </location>
</feature>
<gene>
    <name evidence="4" type="ORF">CSPHI_08815</name>
</gene>
<dbReference type="GO" id="GO:0016020">
    <property type="term" value="C:membrane"/>
    <property type="evidence" value="ECO:0007669"/>
    <property type="project" value="InterPro"/>
</dbReference>
<feature type="transmembrane region" description="Helical" evidence="2">
    <location>
        <begin position="279"/>
        <end position="300"/>
    </location>
</feature>
<organism evidence="4 5">
    <name type="scientific">Corynebacterium sphenisci DSM 44792</name>
    <dbReference type="NCBI Taxonomy" id="1437874"/>
    <lineage>
        <taxon>Bacteria</taxon>
        <taxon>Bacillati</taxon>
        <taxon>Actinomycetota</taxon>
        <taxon>Actinomycetes</taxon>
        <taxon>Mycobacteriales</taxon>
        <taxon>Corynebacteriaceae</taxon>
        <taxon>Corynebacterium</taxon>
    </lineage>
</organism>
<evidence type="ECO:0000313" key="4">
    <source>
        <dbReference type="EMBL" id="APT91104.1"/>
    </source>
</evidence>
<protein>
    <submittedName>
        <fullName evidence="4">Nitric oxide reductase large subunit</fullName>
    </submittedName>
</protein>
<keyword evidence="5" id="KW-1185">Reference proteome</keyword>
<feature type="compositionally biased region" description="Low complexity" evidence="1">
    <location>
        <begin position="773"/>
        <end position="785"/>
    </location>
</feature>
<feature type="transmembrane region" description="Helical" evidence="2">
    <location>
        <begin position="409"/>
        <end position="426"/>
    </location>
</feature>
<feature type="transmembrane region" description="Helical" evidence="2">
    <location>
        <begin position="324"/>
        <end position="346"/>
    </location>
</feature>
<keyword evidence="2" id="KW-0472">Membrane</keyword>
<accession>A0A1L7CZ45</accession>
<dbReference type="Proteomes" id="UP000185469">
    <property type="component" value="Chromosome"/>
</dbReference>
<dbReference type="Pfam" id="PF00115">
    <property type="entry name" value="COX1"/>
    <property type="match status" value="1"/>
</dbReference>